<dbReference type="AlphaFoldDB" id="A0A1W4XDA5"/>
<dbReference type="Pfam" id="PF01607">
    <property type="entry name" value="CBM_14"/>
    <property type="match status" value="1"/>
</dbReference>
<protein>
    <submittedName>
        <fullName evidence="9">Flocculation protein FLO11-like</fullName>
    </submittedName>
</protein>
<feature type="region of interest" description="Disordered" evidence="6">
    <location>
        <begin position="188"/>
        <end position="219"/>
    </location>
</feature>
<keyword evidence="3" id="KW-0677">Repeat</keyword>
<dbReference type="OrthoDB" id="6020543at2759"/>
<accession>A0A1W4XDA5</accession>
<dbReference type="InterPro" id="IPR002557">
    <property type="entry name" value="Chitin-bd_dom"/>
</dbReference>
<reference evidence="9" key="1">
    <citation type="submission" date="2025-08" db="UniProtKB">
        <authorList>
            <consortium name="RefSeq"/>
        </authorList>
    </citation>
    <scope>IDENTIFICATION</scope>
    <source>
        <tissue evidence="9">Entire body</tissue>
    </source>
</reference>
<name>A0A1W4XDA5_AGRPL</name>
<evidence type="ECO:0000313" key="9">
    <source>
        <dbReference type="RefSeq" id="XP_018333984.1"/>
    </source>
</evidence>
<dbReference type="InterPro" id="IPR051940">
    <property type="entry name" value="Chitin_bind-dev_reg"/>
</dbReference>
<feature type="compositionally biased region" description="Polar residues" evidence="6">
    <location>
        <begin position="210"/>
        <end position="219"/>
    </location>
</feature>
<organism evidence="8 9">
    <name type="scientific">Agrilus planipennis</name>
    <name type="common">Emerald ash borer</name>
    <name type="synonym">Agrilus marcopoli</name>
    <dbReference type="NCBI Taxonomy" id="224129"/>
    <lineage>
        <taxon>Eukaryota</taxon>
        <taxon>Metazoa</taxon>
        <taxon>Ecdysozoa</taxon>
        <taxon>Arthropoda</taxon>
        <taxon>Hexapoda</taxon>
        <taxon>Insecta</taxon>
        <taxon>Pterygota</taxon>
        <taxon>Neoptera</taxon>
        <taxon>Endopterygota</taxon>
        <taxon>Coleoptera</taxon>
        <taxon>Polyphaga</taxon>
        <taxon>Elateriformia</taxon>
        <taxon>Buprestoidea</taxon>
        <taxon>Buprestidae</taxon>
        <taxon>Agrilinae</taxon>
        <taxon>Agrilus</taxon>
    </lineage>
</organism>
<evidence type="ECO:0000313" key="8">
    <source>
        <dbReference type="Proteomes" id="UP000192223"/>
    </source>
</evidence>
<feature type="domain" description="Chitin-binding type-2" evidence="7">
    <location>
        <begin position="1"/>
        <end position="35"/>
    </location>
</feature>
<feature type="region of interest" description="Disordered" evidence="6">
    <location>
        <begin position="100"/>
        <end position="121"/>
    </location>
</feature>
<evidence type="ECO:0000256" key="1">
    <source>
        <dbReference type="ARBA" id="ARBA00022669"/>
    </source>
</evidence>
<dbReference type="RefSeq" id="XP_018333984.1">
    <property type="nucleotide sequence ID" value="XM_018478482.1"/>
</dbReference>
<dbReference type="PANTHER" id="PTHR23301:SF0">
    <property type="entry name" value="CHITIN-BINDING TYPE-2 DOMAIN-CONTAINING PROTEIN-RELATED"/>
    <property type="match status" value="1"/>
</dbReference>
<gene>
    <name evidence="9" type="primary">LOC108743065</name>
</gene>
<feature type="compositionally biased region" description="Pro residues" evidence="6">
    <location>
        <begin position="103"/>
        <end position="120"/>
    </location>
</feature>
<dbReference type="InterPro" id="IPR036508">
    <property type="entry name" value="Chitin-bd_dom_sf"/>
</dbReference>
<dbReference type="Gene3D" id="2.170.140.10">
    <property type="entry name" value="Chitin binding domain"/>
    <property type="match status" value="1"/>
</dbReference>
<keyword evidence="2" id="KW-0732">Signal</keyword>
<evidence type="ECO:0000259" key="7">
    <source>
        <dbReference type="PROSITE" id="PS50940"/>
    </source>
</evidence>
<dbReference type="SUPFAM" id="SSF57625">
    <property type="entry name" value="Invertebrate chitin-binding proteins"/>
    <property type="match status" value="1"/>
</dbReference>
<dbReference type="GO" id="GO:0005576">
    <property type="term" value="C:extracellular region"/>
    <property type="evidence" value="ECO:0007669"/>
    <property type="project" value="InterPro"/>
</dbReference>
<dbReference type="KEGG" id="apln:108743065"/>
<evidence type="ECO:0000256" key="2">
    <source>
        <dbReference type="ARBA" id="ARBA00022729"/>
    </source>
</evidence>
<dbReference type="InParanoid" id="A0A1W4XDA5"/>
<sequence>MCSNGIPHVITCPAGLHFDERINVCNWPAEVVCSQSAYSDDVVEDPFYDQNELIDSPIVTDDVPFTEWLKLSTTRRDEDVKFTGTSEPRASQYPVEEIENNIPPSPSAPPVTPSTVPPPTEESNIGSIIQTIASQILDYFTGGDDSEETDDEDEDVKLLRKIVTEETLDRIKALLKVLVDEVKENTLKNHHPQTDGNIETMESDSLPDDNVSTTSDHLPNYTTKSVEIQNSFPDREGTETTLTTNNLSTSTETSVSTINTENILPTTILASATQTSTAINDIRLETLIDLIELSHSTQATNTVTDITLESAESENIKQSTLNIFENATPTSMVSNTIQNSTSPETTTTTESAQPLMTSDTIQNNTIITDSGLVTTVVLEDSSNRKTWETEDVPSLLAVTGTTQNTIIGTDKGLRTTESEGISQDMLLTTENASPKLVVPNSNQNSVETSKDKAKENVNQNISLMVETATSASVLLDTLQISATTIDLENVLPIATSMPEYQCPVIIYKVENNHNFTIRKSHQ</sequence>
<evidence type="ECO:0000256" key="5">
    <source>
        <dbReference type="ARBA" id="ARBA00023180"/>
    </source>
</evidence>
<dbReference type="PANTHER" id="PTHR23301">
    <property type="entry name" value="CHITIN BINDING PERITROPHIN-A"/>
    <property type="match status" value="1"/>
</dbReference>
<dbReference type="PROSITE" id="PS50940">
    <property type="entry name" value="CHIT_BIND_II"/>
    <property type="match status" value="1"/>
</dbReference>
<evidence type="ECO:0000256" key="4">
    <source>
        <dbReference type="ARBA" id="ARBA00023157"/>
    </source>
</evidence>
<keyword evidence="5" id="KW-0325">Glycoprotein</keyword>
<evidence type="ECO:0000256" key="6">
    <source>
        <dbReference type="SAM" id="MobiDB-lite"/>
    </source>
</evidence>
<keyword evidence="4" id="KW-1015">Disulfide bond</keyword>
<evidence type="ECO:0000256" key="3">
    <source>
        <dbReference type="ARBA" id="ARBA00022737"/>
    </source>
</evidence>
<keyword evidence="1" id="KW-0147">Chitin-binding</keyword>
<proteinExistence type="predicted"/>
<dbReference type="GO" id="GO:0008061">
    <property type="term" value="F:chitin binding"/>
    <property type="evidence" value="ECO:0007669"/>
    <property type="project" value="UniProtKB-KW"/>
</dbReference>
<dbReference type="Proteomes" id="UP000192223">
    <property type="component" value="Unplaced"/>
</dbReference>
<keyword evidence="8" id="KW-1185">Reference proteome</keyword>
<dbReference type="GeneID" id="108743065"/>